<evidence type="ECO:0000256" key="1">
    <source>
        <dbReference type="SAM" id="Phobius"/>
    </source>
</evidence>
<feature type="transmembrane region" description="Helical" evidence="1">
    <location>
        <begin position="218"/>
        <end position="241"/>
    </location>
</feature>
<dbReference type="OrthoDB" id="14385at2"/>
<organism evidence="2 3">
    <name type="scientific">Desulfurobacterium thermolithotrophum (strain DSM 11699 / BSA)</name>
    <dbReference type="NCBI Taxonomy" id="868864"/>
    <lineage>
        <taxon>Bacteria</taxon>
        <taxon>Pseudomonadati</taxon>
        <taxon>Aquificota</taxon>
        <taxon>Aquificia</taxon>
        <taxon>Desulfurobacteriales</taxon>
        <taxon>Desulfurobacteriaceae</taxon>
        <taxon>Desulfurobacterium</taxon>
    </lineage>
</organism>
<proteinExistence type="predicted"/>
<dbReference type="InParanoid" id="F0S411"/>
<gene>
    <name evidence="2" type="ordered locus">Dester_0944</name>
</gene>
<reference evidence="2 3" key="1">
    <citation type="journal article" date="2011" name="Stand. Genomic Sci.">
        <title>Complete genome sequence of the thermophilic sulfur-reducer Desulfurobacterium thermolithotrophum type strain (BSA(T)) from a deep-sea hydrothermal vent.</title>
        <authorList>
            <person name="Goker M."/>
            <person name="Daligault H."/>
            <person name="Mwirichia R."/>
            <person name="Lapidus A."/>
            <person name="Lucas S."/>
            <person name="Deshpande S."/>
            <person name="Pagani I."/>
            <person name="Tapia R."/>
            <person name="Cheng J.F."/>
            <person name="Goodwin L."/>
            <person name="Pitluck S."/>
            <person name="Liolios K."/>
            <person name="Ivanova N."/>
            <person name="Mavromatis K."/>
            <person name="Mikhailova N."/>
            <person name="Pati A."/>
            <person name="Chen A."/>
            <person name="Palaniappan K."/>
            <person name="Han C."/>
            <person name="Land M."/>
            <person name="Hauser L."/>
            <person name="Pan C."/>
            <person name="Brambilla E.M."/>
            <person name="Rohde M."/>
            <person name="Spring S."/>
            <person name="Sikorski J."/>
            <person name="Wirth R."/>
            <person name="Detter J.C."/>
            <person name="Woyke T."/>
            <person name="Bristow J."/>
            <person name="Eisen J.A."/>
            <person name="Markowitz V."/>
            <person name="Hugenholtz P."/>
            <person name="Kyrpides N.C."/>
            <person name="Klenk H.P."/>
        </authorList>
    </citation>
    <scope>NUCLEOTIDE SEQUENCE [LARGE SCALE GENOMIC DNA]</scope>
    <source>
        <strain evidence="3">DSM 11699 / BSA</strain>
    </source>
</reference>
<keyword evidence="1" id="KW-0812">Transmembrane</keyword>
<accession>F0S411</accession>
<protein>
    <submittedName>
        <fullName evidence="2">Uncharacterized protein</fullName>
    </submittedName>
</protein>
<evidence type="ECO:0000313" key="2">
    <source>
        <dbReference type="EMBL" id="ADY73583.1"/>
    </source>
</evidence>
<dbReference type="KEGG" id="dte:Dester_0944"/>
<dbReference type="AlphaFoldDB" id="F0S411"/>
<dbReference type="STRING" id="868864.Dester_0944"/>
<keyword evidence="3" id="KW-1185">Reference proteome</keyword>
<keyword evidence="1" id="KW-1133">Transmembrane helix</keyword>
<reference evidence="3" key="2">
    <citation type="submission" date="2011-02" db="EMBL/GenBank/DDBJ databases">
        <title>The complete genome of Desulfurobacterium thermolithotrophum DSM 11699.</title>
        <authorList>
            <consortium name="US DOE Joint Genome Institute (JGI-PGF)"/>
            <person name="Lucas S."/>
            <person name="Copeland A."/>
            <person name="Lapidus A."/>
            <person name="Bruce D."/>
            <person name="Goodwin L."/>
            <person name="Pitluck S."/>
            <person name="Kyrpides N."/>
            <person name="Mavromatis K."/>
            <person name="Pagani I."/>
            <person name="Ivanova N."/>
            <person name="Mikhailova N."/>
            <person name="Daligault H."/>
            <person name="Detter J.C."/>
            <person name="Tapia R."/>
            <person name="Han C."/>
            <person name="Land M."/>
            <person name="Hauser L."/>
            <person name="Markowitz V."/>
            <person name="Cheng J.-F."/>
            <person name="Hugenholtz P."/>
            <person name="Woyke T."/>
            <person name="Wu D."/>
            <person name="Spring S."/>
            <person name="Brambilla E."/>
            <person name="Klenk H.-P."/>
            <person name="Eisen J.A."/>
        </authorList>
    </citation>
    <scope>NUCLEOTIDE SEQUENCE [LARGE SCALE GENOMIC DNA]</scope>
    <source>
        <strain evidence="3">DSM 11699 / BSA</strain>
    </source>
</reference>
<sequence>MEIRRIEGIIPVEAVSKDLPFKLENFSYHDMKKLLSTITSGQSKKDLGEDLQSTLIKAVFEGFTPEGKVKLRVGDLLLIADVEVDREFSIGEELLFRLKSIYPRIELSFVKKEEILSNFISKLRLVLPSFSSEKLLLLGEILKKPEIMNALYTYISVHYKELLEEFKQFSESFKSGILSKLLSPYSIFVALLLLEDELYQEVKEKLPQSITQKNIKDAINTLISIHSLFILGSIIAFPFFFTDNFKGNVYMVLAEDESDPHSVFIELKTKLGTLGIFIMLLNESIMLEIVAENKKLLDLFKNNLNELKTFFKEEGLNLVSVVFREGKRGLEEKRKKLFQNLETGFSIDFSV</sequence>
<dbReference type="EMBL" id="CP002543">
    <property type="protein sequence ID" value="ADY73583.1"/>
    <property type="molecule type" value="Genomic_DNA"/>
</dbReference>
<dbReference type="HOGENOM" id="CLU_834021_0_0_0"/>
<name>F0S411_DESTD</name>
<evidence type="ECO:0000313" key="3">
    <source>
        <dbReference type="Proteomes" id="UP000007102"/>
    </source>
</evidence>
<dbReference type="RefSeq" id="WP_013638535.1">
    <property type="nucleotide sequence ID" value="NC_015185.1"/>
</dbReference>
<dbReference type="Proteomes" id="UP000007102">
    <property type="component" value="Chromosome"/>
</dbReference>
<dbReference type="eggNOG" id="ENOG5033ZS9">
    <property type="taxonomic scope" value="Bacteria"/>
</dbReference>
<keyword evidence="1" id="KW-0472">Membrane</keyword>